<dbReference type="Gene3D" id="1.20.1070.10">
    <property type="entry name" value="Rhodopsin 7-helix transmembrane proteins"/>
    <property type="match status" value="2"/>
</dbReference>
<feature type="transmembrane region" description="Helical" evidence="10">
    <location>
        <begin position="174"/>
        <end position="199"/>
    </location>
</feature>
<comment type="subcellular location">
    <subcellularLocation>
        <location evidence="1">Cell membrane</location>
        <topology evidence="1">Multi-pass membrane protein</topology>
    </subcellularLocation>
</comment>
<feature type="non-terminal residue" evidence="12">
    <location>
        <position position="1"/>
    </location>
</feature>
<keyword evidence="4 10" id="KW-1133">Transmembrane helix</keyword>
<gene>
    <name evidence="12" type="ORF">PEVE_00042305</name>
</gene>
<feature type="transmembrane region" description="Helical" evidence="10">
    <location>
        <begin position="227"/>
        <end position="247"/>
    </location>
</feature>
<accession>A0ABN8PE79</accession>
<feature type="transmembrane region" description="Helical" evidence="10">
    <location>
        <begin position="499"/>
        <end position="517"/>
    </location>
</feature>
<dbReference type="InterPro" id="IPR017452">
    <property type="entry name" value="GPCR_Rhodpsn_7TM"/>
</dbReference>
<evidence type="ECO:0000256" key="6">
    <source>
        <dbReference type="ARBA" id="ARBA00023136"/>
    </source>
</evidence>
<dbReference type="CDD" id="cd00637">
    <property type="entry name" value="7tm_classA_rhodopsin-like"/>
    <property type="match status" value="2"/>
</dbReference>
<dbReference type="PROSITE" id="PS00237">
    <property type="entry name" value="G_PROTEIN_RECEP_F1_1"/>
    <property type="match status" value="1"/>
</dbReference>
<feature type="transmembrane region" description="Helical" evidence="10">
    <location>
        <begin position="420"/>
        <end position="440"/>
    </location>
</feature>
<evidence type="ECO:0000256" key="4">
    <source>
        <dbReference type="ARBA" id="ARBA00022989"/>
    </source>
</evidence>
<evidence type="ECO:0000256" key="2">
    <source>
        <dbReference type="ARBA" id="ARBA00022475"/>
    </source>
</evidence>
<evidence type="ECO:0000256" key="1">
    <source>
        <dbReference type="ARBA" id="ARBA00004651"/>
    </source>
</evidence>
<evidence type="ECO:0000313" key="12">
    <source>
        <dbReference type="EMBL" id="CAH3141884.1"/>
    </source>
</evidence>
<evidence type="ECO:0000259" key="11">
    <source>
        <dbReference type="PROSITE" id="PS50262"/>
    </source>
</evidence>
<keyword evidence="8 9" id="KW-0807">Transducer</keyword>
<comment type="caution">
    <text evidence="12">The sequence shown here is derived from an EMBL/GenBank/DDBJ whole genome shotgun (WGS) entry which is preliminary data.</text>
</comment>
<evidence type="ECO:0000256" key="9">
    <source>
        <dbReference type="RuleBase" id="RU000688"/>
    </source>
</evidence>
<keyword evidence="2" id="KW-1003">Cell membrane</keyword>
<keyword evidence="6 10" id="KW-0472">Membrane</keyword>
<keyword evidence="13" id="KW-1185">Reference proteome</keyword>
<sequence>TVRGCENLLPKGSLDHTTPEAYDCLVVLIVISITASPITTALNALIIIAVKGNHRLKNKSNIALACLSTTDLVMGLIGQPAFVSWMIAHLQRNNTSAFSYCIRAFSSTITLRVLGNASLSHLAMINVERYIAIKHSLRYETIVTENRLVGLSALFWMIAIPLTVPSTFASDKNIFSVINVITISLCLTIIFSCQFVLYYEIGRHQKQIASHQVSLEAREKFLKGKKAFKMTATVFFFLILSYLPLILVNLLRLTPVRFSVNINYITLHTSLTAVVLNSMINPIIYCVRIRQFRVAFIKDLFKKSSAEAENLEKRIFARLNHPHQDTKHRLKTKSNIALACLSTTDLTMGVIGQPAFIAWVIVQLQGNTSSTYCIKTVLSRLALRVLGNLTLSHLAMVHVERYIAIKHSLQYETIVTEDRLVCLSALLWIILRPLIVPFSFLGDKIISIIVDVIIISLFTATVFVCQVVLYYETSRHKKQIANQQVSLEAREKFLRENKAFKLTATVLICLILCYLPLNSVNLGYTALSTGLTAAVFNSMVNPFIYCVSIRQFRVAFIQLVFRKSNADAENMEKRAF</sequence>
<keyword evidence="7 9" id="KW-0675">Receptor</keyword>
<dbReference type="PANTHER" id="PTHR24249">
    <property type="entry name" value="HISTAMINE RECEPTOR-RELATED G-PROTEIN COUPLED RECEPTOR"/>
    <property type="match status" value="1"/>
</dbReference>
<organism evidence="12 13">
    <name type="scientific">Porites evermanni</name>
    <dbReference type="NCBI Taxonomy" id="104178"/>
    <lineage>
        <taxon>Eukaryota</taxon>
        <taxon>Metazoa</taxon>
        <taxon>Cnidaria</taxon>
        <taxon>Anthozoa</taxon>
        <taxon>Hexacorallia</taxon>
        <taxon>Scleractinia</taxon>
        <taxon>Fungiina</taxon>
        <taxon>Poritidae</taxon>
        <taxon>Porites</taxon>
    </lineage>
</organism>
<evidence type="ECO:0000256" key="10">
    <source>
        <dbReference type="SAM" id="Phobius"/>
    </source>
</evidence>
<evidence type="ECO:0000256" key="5">
    <source>
        <dbReference type="ARBA" id="ARBA00023040"/>
    </source>
</evidence>
<protein>
    <recommendedName>
        <fullName evidence="11">G-protein coupled receptors family 1 profile domain-containing protein</fullName>
    </recommendedName>
</protein>
<dbReference type="PRINTS" id="PR00237">
    <property type="entry name" value="GPCRRHODOPSN"/>
</dbReference>
<comment type="similarity">
    <text evidence="9">Belongs to the G-protein coupled receptor 1 family.</text>
</comment>
<dbReference type="EMBL" id="CALNXI010000825">
    <property type="protein sequence ID" value="CAH3141884.1"/>
    <property type="molecule type" value="Genomic_DNA"/>
</dbReference>
<dbReference type="PROSITE" id="PS50262">
    <property type="entry name" value="G_PROTEIN_RECEP_F1_2"/>
    <property type="match status" value="2"/>
</dbReference>
<feature type="transmembrane region" description="Helical" evidence="10">
    <location>
        <begin position="148"/>
        <end position="168"/>
    </location>
</feature>
<feature type="transmembrane region" description="Helical" evidence="10">
    <location>
        <begin position="267"/>
        <end position="287"/>
    </location>
</feature>
<dbReference type="Proteomes" id="UP001159427">
    <property type="component" value="Unassembled WGS sequence"/>
</dbReference>
<feature type="non-terminal residue" evidence="12">
    <location>
        <position position="576"/>
    </location>
</feature>
<feature type="transmembrane region" description="Helical" evidence="10">
    <location>
        <begin position="25"/>
        <end position="50"/>
    </location>
</feature>
<reference evidence="12 13" key="1">
    <citation type="submission" date="2022-05" db="EMBL/GenBank/DDBJ databases">
        <authorList>
            <consortium name="Genoscope - CEA"/>
            <person name="William W."/>
        </authorList>
    </citation>
    <scope>NUCLEOTIDE SEQUENCE [LARGE SCALE GENOMIC DNA]</scope>
</reference>
<keyword evidence="5 9" id="KW-0297">G-protein coupled receptor</keyword>
<evidence type="ECO:0000256" key="3">
    <source>
        <dbReference type="ARBA" id="ARBA00022692"/>
    </source>
</evidence>
<evidence type="ECO:0000256" key="8">
    <source>
        <dbReference type="ARBA" id="ARBA00023224"/>
    </source>
</evidence>
<feature type="transmembrane region" description="Helical" evidence="10">
    <location>
        <begin position="523"/>
        <end position="547"/>
    </location>
</feature>
<dbReference type="InterPro" id="IPR000276">
    <property type="entry name" value="GPCR_Rhodpsn"/>
</dbReference>
<name>A0ABN8PE79_9CNID</name>
<evidence type="ECO:0000313" key="13">
    <source>
        <dbReference type="Proteomes" id="UP001159427"/>
    </source>
</evidence>
<dbReference type="Pfam" id="PF00001">
    <property type="entry name" value="7tm_1"/>
    <property type="match status" value="3"/>
</dbReference>
<feature type="transmembrane region" description="Helical" evidence="10">
    <location>
        <begin position="446"/>
        <end position="471"/>
    </location>
</feature>
<feature type="domain" description="G-protein coupled receptors family 1 profile" evidence="11">
    <location>
        <begin position="329"/>
        <end position="545"/>
    </location>
</feature>
<keyword evidence="3 9" id="KW-0812">Transmembrane</keyword>
<feature type="domain" description="G-protein coupled receptors family 1 profile" evidence="11">
    <location>
        <begin position="42"/>
        <end position="285"/>
    </location>
</feature>
<dbReference type="SUPFAM" id="SSF81321">
    <property type="entry name" value="Family A G protein-coupled receptor-like"/>
    <property type="match status" value="2"/>
</dbReference>
<evidence type="ECO:0000256" key="7">
    <source>
        <dbReference type="ARBA" id="ARBA00023170"/>
    </source>
</evidence>
<proteinExistence type="inferred from homology"/>
<dbReference type="PANTHER" id="PTHR24249:SF421">
    <property type="entry name" value="G-PROTEIN COUPLED RECEPTORS FAMILY 1 PROFILE DOMAIN-CONTAINING PROTEIN"/>
    <property type="match status" value="1"/>
</dbReference>
<dbReference type="InterPro" id="IPR050569">
    <property type="entry name" value="TAAR"/>
</dbReference>